<comment type="caution">
    <text evidence="1">The sequence shown here is derived from an EMBL/GenBank/DDBJ whole genome shotgun (WGS) entry which is preliminary data.</text>
</comment>
<gene>
    <name evidence="1" type="ORF">F9L07_28570</name>
</gene>
<sequence>MAREAGRNALSSPAAFAGTTQLGWPIESPIETIVSRLTADLDGEIARLQDSMLASLDIFVQSEIVAAGADAASVEIVAGHEWTRFVASSTCPPA</sequence>
<reference evidence="1 2" key="1">
    <citation type="submission" date="2019-09" db="EMBL/GenBank/DDBJ databases">
        <title>Pimelobacter sp. isolated from Paulinella.</title>
        <authorList>
            <person name="Jeong S.E."/>
        </authorList>
    </citation>
    <scope>NUCLEOTIDE SEQUENCE [LARGE SCALE GENOMIC DNA]</scope>
    <source>
        <strain evidence="1 2">Pch-N</strain>
    </source>
</reference>
<organism evidence="1 2">
    <name type="scientific">Nocardioides simplex</name>
    <name type="common">Arthrobacter simplex</name>
    <dbReference type="NCBI Taxonomy" id="2045"/>
    <lineage>
        <taxon>Bacteria</taxon>
        <taxon>Bacillati</taxon>
        <taxon>Actinomycetota</taxon>
        <taxon>Actinomycetes</taxon>
        <taxon>Propionibacteriales</taxon>
        <taxon>Nocardioidaceae</taxon>
        <taxon>Pimelobacter</taxon>
    </lineage>
</organism>
<protein>
    <submittedName>
        <fullName evidence="1">Uncharacterized protein</fullName>
    </submittedName>
</protein>
<dbReference type="Proteomes" id="UP000449906">
    <property type="component" value="Unassembled WGS sequence"/>
</dbReference>
<dbReference type="RefSeq" id="WP_151583318.1">
    <property type="nucleotide sequence ID" value="NZ_WBVM01000007.1"/>
</dbReference>
<dbReference type="EMBL" id="WBVM01000007">
    <property type="protein sequence ID" value="KAB2806988.1"/>
    <property type="molecule type" value="Genomic_DNA"/>
</dbReference>
<dbReference type="AlphaFoldDB" id="A0A7J5DQN3"/>
<evidence type="ECO:0000313" key="1">
    <source>
        <dbReference type="EMBL" id="KAB2806988.1"/>
    </source>
</evidence>
<feature type="non-terminal residue" evidence="1">
    <location>
        <position position="94"/>
    </location>
</feature>
<evidence type="ECO:0000313" key="2">
    <source>
        <dbReference type="Proteomes" id="UP000449906"/>
    </source>
</evidence>
<accession>A0A7J5DQN3</accession>
<name>A0A7J5DQN3_NOCSI</name>
<proteinExistence type="predicted"/>